<dbReference type="RefSeq" id="WP_076943579.1">
    <property type="nucleotide sequence ID" value="NZ_MOXD01000011.1"/>
</dbReference>
<evidence type="ECO:0000313" key="2">
    <source>
        <dbReference type="Proteomes" id="UP000216021"/>
    </source>
</evidence>
<dbReference type="AlphaFoldDB" id="A0A1S8CFE0"/>
<comment type="caution">
    <text evidence="1">The sequence shown here is derived from an EMBL/GenBank/DDBJ whole genome shotgun (WGS) entry which is preliminary data.</text>
</comment>
<dbReference type="Proteomes" id="UP000216021">
    <property type="component" value="Unassembled WGS sequence"/>
</dbReference>
<reference evidence="1 2" key="1">
    <citation type="submission" date="2016-11" db="EMBL/GenBank/DDBJ databases">
        <title>Rahnella oryzae sp. nov., isolated from rice root.</title>
        <authorList>
            <person name="Zhang X.-X."/>
            <person name="Zhang J."/>
        </authorList>
    </citation>
    <scope>NUCLEOTIDE SEQUENCE [LARGE SCALE GENOMIC DNA]</scope>
    <source>
        <strain evidence="1 2">J11-6</strain>
    </source>
</reference>
<protein>
    <submittedName>
        <fullName evidence="1">Uncharacterized protein</fullName>
    </submittedName>
</protein>
<dbReference type="EMBL" id="MOXD01000011">
    <property type="protein sequence ID" value="OMQ20641.1"/>
    <property type="molecule type" value="Genomic_DNA"/>
</dbReference>
<proteinExistence type="predicted"/>
<evidence type="ECO:0000313" key="1">
    <source>
        <dbReference type="EMBL" id="OMQ20641.1"/>
    </source>
</evidence>
<organism evidence="1 2">
    <name type="scientific">Serratia oryzae</name>
    <dbReference type="NCBI Taxonomy" id="2034155"/>
    <lineage>
        <taxon>Bacteria</taxon>
        <taxon>Pseudomonadati</taxon>
        <taxon>Pseudomonadota</taxon>
        <taxon>Gammaproteobacteria</taxon>
        <taxon>Enterobacterales</taxon>
        <taxon>Yersiniaceae</taxon>
        <taxon>Serratia</taxon>
    </lineage>
</organism>
<dbReference type="OrthoDB" id="9897140at2"/>
<keyword evidence="2" id="KW-1185">Reference proteome</keyword>
<accession>A0A1S8CFE0</accession>
<gene>
    <name evidence="1" type="ORF">BMI79_18005</name>
</gene>
<name>A0A1S8CFE0_9GAMM</name>
<sequence length="228" mass="26190">MNIEMELSAFKTWCPNNIVIFDKNVFSRGAIVDTVSEIHPVSNILCFDCIIEALDFTMQECDLKVSSLIIVDFSGDKNSPLFFFSAMSAYFSHNRHRNLKVLIYTSIEDRFFISAMAKSIFGGIVLKSESILSMKRVLCSLNHDSRVVLSERVSGLLLDYRVPNVSYNELQGYFSEIGEHRLIQSSRRIGSKYKTFYSRRYNTIAKIGFKSVKQYYLYISKIIGELSE</sequence>